<dbReference type="OrthoDB" id="9851633at2"/>
<feature type="chain" id="PRO_5015742118" description="Kazal-like domain-containing protein" evidence="2">
    <location>
        <begin position="22"/>
        <end position="121"/>
    </location>
</feature>
<proteinExistence type="predicted"/>
<dbReference type="Proteomes" id="UP000238823">
    <property type="component" value="Unassembled WGS sequence"/>
</dbReference>
<feature type="compositionally biased region" description="Acidic residues" evidence="1">
    <location>
        <begin position="39"/>
        <end position="53"/>
    </location>
</feature>
<feature type="region of interest" description="Disordered" evidence="1">
    <location>
        <begin position="27"/>
        <end position="59"/>
    </location>
</feature>
<evidence type="ECO:0008006" key="5">
    <source>
        <dbReference type="Google" id="ProtNLM"/>
    </source>
</evidence>
<dbReference type="EMBL" id="PVNL01000079">
    <property type="protein sequence ID" value="PRQ06218.1"/>
    <property type="molecule type" value="Genomic_DNA"/>
</dbReference>
<dbReference type="AlphaFoldDB" id="A0A2S9YMA4"/>
<evidence type="ECO:0000256" key="2">
    <source>
        <dbReference type="SAM" id="SignalP"/>
    </source>
</evidence>
<dbReference type="RefSeq" id="WP_106091017.1">
    <property type="nucleotide sequence ID" value="NZ_PVNL01000079.1"/>
</dbReference>
<name>A0A2S9YMA4_9BACT</name>
<reference evidence="3 4" key="1">
    <citation type="submission" date="2018-03" db="EMBL/GenBank/DDBJ databases">
        <title>Draft Genome Sequences of the Obligatory Marine Myxobacteria Enhygromyxa salina SWB007.</title>
        <authorList>
            <person name="Poehlein A."/>
            <person name="Moghaddam J.A."/>
            <person name="Harms H."/>
            <person name="Alanjari M."/>
            <person name="Koenig G.M."/>
            <person name="Daniel R."/>
            <person name="Schaeberle T.F."/>
        </authorList>
    </citation>
    <scope>NUCLEOTIDE SEQUENCE [LARGE SCALE GENOMIC DNA]</scope>
    <source>
        <strain evidence="3 4">SWB007</strain>
    </source>
</reference>
<accession>A0A2S9YMA4</accession>
<sequence>MKLSKLFTTSLIALCLSIPMAACDGGDDGDTTDTNATNAEDDTTEDGATEEETGPSGDTTCSVYCVAYIQFCAEPGLSTEFASDAECNAACEMWDQAGKDCRYQQIIDGACDQAGNMGSAC</sequence>
<evidence type="ECO:0000313" key="4">
    <source>
        <dbReference type="Proteomes" id="UP000238823"/>
    </source>
</evidence>
<evidence type="ECO:0000256" key="1">
    <source>
        <dbReference type="SAM" id="MobiDB-lite"/>
    </source>
</evidence>
<protein>
    <recommendedName>
        <fullName evidence="5">Kazal-like domain-containing protein</fullName>
    </recommendedName>
</protein>
<evidence type="ECO:0000313" key="3">
    <source>
        <dbReference type="EMBL" id="PRQ06218.1"/>
    </source>
</evidence>
<gene>
    <name evidence="3" type="ORF">ENSA7_40660</name>
</gene>
<keyword evidence="2" id="KW-0732">Signal</keyword>
<feature type="signal peptide" evidence="2">
    <location>
        <begin position="1"/>
        <end position="21"/>
    </location>
</feature>
<comment type="caution">
    <text evidence="3">The sequence shown here is derived from an EMBL/GenBank/DDBJ whole genome shotgun (WGS) entry which is preliminary data.</text>
</comment>
<organism evidence="3 4">
    <name type="scientific">Enhygromyxa salina</name>
    <dbReference type="NCBI Taxonomy" id="215803"/>
    <lineage>
        <taxon>Bacteria</taxon>
        <taxon>Pseudomonadati</taxon>
        <taxon>Myxococcota</taxon>
        <taxon>Polyangia</taxon>
        <taxon>Nannocystales</taxon>
        <taxon>Nannocystaceae</taxon>
        <taxon>Enhygromyxa</taxon>
    </lineage>
</organism>